<accession>A0AAD7J5G3</accession>
<keyword evidence="3" id="KW-1185">Reference proteome</keyword>
<proteinExistence type="predicted"/>
<evidence type="ECO:0000313" key="3">
    <source>
        <dbReference type="Proteomes" id="UP001215598"/>
    </source>
</evidence>
<dbReference type="EMBL" id="JARKIB010000046">
    <property type="protein sequence ID" value="KAJ7756699.1"/>
    <property type="molecule type" value="Genomic_DNA"/>
</dbReference>
<feature type="region of interest" description="Disordered" evidence="1">
    <location>
        <begin position="1"/>
        <end position="36"/>
    </location>
</feature>
<reference evidence="2" key="1">
    <citation type="submission" date="2023-03" db="EMBL/GenBank/DDBJ databases">
        <title>Massive genome expansion in bonnet fungi (Mycena s.s.) driven by repeated elements and novel gene families across ecological guilds.</title>
        <authorList>
            <consortium name="Lawrence Berkeley National Laboratory"/>
            <person name="Harder C.B."/>
            <person name="Miyauchi S."/>
            <person name="Viragh M."/>
            <person name="Kuo A."/>
            <person name="Thoen E."/>
            <person name="Andreopoulos B."/>
            <person name="Lu D."/>
            <person name="Skrede I."/>
            <person name="Drula E."/>
            <person name="Henrissat B."/>
            <person name="Morin E."/>
            <person name="Kohler A."/>
            <person name="Barry K."/>
            <person name="LaButti K."/>
            <person name="Morin E."/>
            <person name="Salamov A."/>
            <person name="Lipzen A."/>
            <person name="Mereny Z."/>
            <person name="Hegedus B."/>
            <person name="Baldrian P."/>
            <person name="Stursova M."/>
            <person name="Weitz H."/>
            <person name="Taylor A."/>
            <person name="Grigoriev I.V."/>
            <person name="Nagy L.G."/>
            <person name="Martin F."/>
            <person name="Kauserud H."/>
        </authorList>
    </citation>
    <scope>NUCLEOTIDE SEQUENCE</scope>
    <source>
        <strain evidence="2">CBHHK182m</strain>
    </source>
</reference>
<gene>
    <name evidence="2" type="ORF">B0H16DRAFT_1538740</name>
</gene>
<feature type="compositionally biased region" description="Basic and acidic residues" evidence="1">
    <location>
        <begin position="122"/>
        <end position="131"/>
    </location>
</feature>
<feature type="region of interest" description="Disordered" evidence="1">
    <location>
        <begin position="74"/>
        <end position="136"/>
    </location>
</feature>
<dbReference type="AlphaFoldDB" id="A0AAD7J5G3"/>
<comment type="caution">
    <text evidence="2">The sequence shown here is derived from an EMBL/GenBank/DDBJ whole genome shotgun (WGS) entry which is preliminary data.</text>
</comment>
<feature type="compositionally biased region" description="Basic and acidic residues" evidence="1">
    <location>
        <begin position="95"/>
        <end position="104"/>
    </location>
</feature>
<evidence type="ECO:0000313" key="2">
    <source>
        <dbReference type="EMBL" id="KAJ7756699.1"/>
    </source>
</evidence>
<evidence type="ECO:0000256" key="1">
    <source>
        <dbReference type="SAM" id="MobiDB-lite"/>
    </source>
</evidence>
<protein>
    <submittedName>
        <fullName evidence="2">Uncharacterized protein</fullName>
    </submittedName>
</protein>
<name>A0AAD7J5G3_9AGAR</name>
<dbReference type="Proteomes" id="UP001215598">
    <property type="component" value="Unassembled WGS sequence"/>
</dbReference>
<sequence>MPEKKKVKTVTIGEKEKPKSTSQCIRSEPAAYDPQQDPELIAAENNVPLELVGDIYAKMKTVIKTMHMVETISAHMGPSASDHESDSDSDEDEERVIVKVEKKVMVKKRQHEEEEDSGEGSEVVKPRRKQGDLPPQVAFCNSSDILTVKSIPAAASQYILLFQTFPT</sequence>
<organism evidence="2 3">
    <name type="scientific">Mycena metata</name>
    <dbReference type="NCBI Taxonomy" id="1033252"/>
    <lineage>
        <taxon>Eukaryota</taxon>
        <taxon>Fungi</taxon>
        <taxon>Dikarya</taxon>
        <taxon>Basidiomycota</taxon>
        <taxon>Agaricomycotina</taxon>
        <taxon>Agaricomycetes</taxon>
        <taxon>Agaricomycetidae</taxon>
        <taxon>Agaricales</taxon>
        <taxon>Marasmiineae</taxon>
        <taxon>Mycenaceae</taxon>
        <taxon>Mycena</taxon>
    </lineage>
</organism>